<reference evidence="1" key="1">
    <citation type="journal article" date="2020" name="Stud. Mycol.">
        <title>101 Dothideomycetes genomes: a test case for predicting lifestyles and emergence of pathogens.</title>
        <authorList>
            <person name="Haridas S."/>
            <person name="Albert R."/>
            <person name="Binder M."/>
            <person name="Bloem J."/>
            <person name="Labutti K."/>
            <person name="Salamov A."/>
            <person name="Andreopoulos B."/>
            <person name="Baker S."/>
            <person name="Barry K."/>
            <person name="Bills G."/>
            <person name="Bluhm B."/>
            <person name="Cannon C."/>
            <person name="Castanera R."/>
            <person name="Culley D."/>
            <person name="Daum C."/>
            <person name="Ezra D."/>
            <person name="Gonzalez J."/>
            <person name="Henrissat B."/>
            <person name="Kuo A."/>
            <person name="Liang C."/>
            <person name="Lipzen A."/>
            <person name="Lutzoni F."/>
            <person name="Magnuson J."/>
            <person name="Mondo S."/>
            <person name="Nolan M."/>
            <person name="Ohm R."/>
            <person name="Pangilinan J."/>
            <person name="Park H.-J."/>
            <person name="Ramirez L."/>
            <person name="Alfaro M."/>
            <person name="Sun H."/>
            <person name="Tritt A."/>
            <person name="Yoshinaga Y."/>
            <person name="Zwiers L.-H."/>
            <person name="Turgeon B."/>
            <person name="Goodwin S."/>
            <person name="Spatafora J."/>
            <person name="Crous P."/>
            <person name="Grigoriev I."/>
        </authorList>
    </citation>
    <scope>NUCLEOTIDE SEQUENCE</scope>
    <source>
        <strain evidence="1">CBS 133067</strain>
    </source>
</reference>
<dbReference type="OrthoDB" id="10524962at2759"/>
<keyword evidence="2" id="KW-1185">Reference proteome</keyword>
<sequence>MWIRTANKAQKMVAKAIRNLQVPAYCSVELGVQDEEWRGVLVEVKNVIVIESIPIIIILDDEDMGMELPVELAMDIPDMVFVGDVDIDIVMPDLDMLSISIWQVMWYRALRKREKSQ</sequence>
<proteinExistence type="predicted"/>
<accession>A0A9P4IBP7</accession>
<comment type="caution">
    <text evidence="1">The sequence shown here is derived from an EMBL/GenBank/DDBJ whole genome shotgun (WGS) entry which is preliminary data.</text>
</comment>
<protein>
    <submittedName>
        <fullName evidence="1">Uncharacterized protein</fullName>
    </submittedName>
</protein>
<name>A0A9P4IBP7_9PEZI</name>
<dbReference type="EMBL" id="ML978130">
    <property type="protein sequence ID" value="KAF2095959.1"/>
    <property type="molecule type" value="Genomic_DNA"/>
</dbReference>
<evidence type="ECO:0000313" key="2">
    <source>
        <dbReference type="Proteomes" id="UP000799772"/>
    </source>
</evidence>
<evidence type="ECO:0000313" key="1">
    <source>
        <dbReference type="EMBL" id="KAF2095959.1"/>
    </source>
</evidence>
<organism evidence="1 2">
    <name type="scientific">Rhizodiscina lignyota</name>
    <dbReference type="NCBI Taxonomy" id="1504668"/>
    <lineage>
        <taxon>Eukaryota</taxon>
        <taxon>Fungi</taxon>
        <taxon>Dikarya</taxon>
        <taxon>Ascomycota</taxon>
        <taxon>Pezizomycotina</taxon>
        <taxon>Dothideomycetes</taxon>
        <taxon>Pleosporomycetidae</taxon>
        <taxon>Aulographales</taxon>
        <taxon>Rhizodiscinaceae</taxon>
        <taxon>Rhizodiscina</taxon>
    </lineage>
</organism>
<dbReference type="AlphaFoldDB" id="A0A9P4IBP7"/>
<dbReference type="Proteomes" id="UP000799772">
    <property type="component" value="Unassembled WGS sequence"/>
</dbReference>
<gene>
    <name evidence="1" type="ORF">NA57DRAFT_59022</name>
</gene>